<sequence>MSAPFRAIIRHWRGDLPLVVAFWVNGVLLGLVVLLAWRLAREPVERAMAAASPAALRTALAGAMLAGILLLTWQLVGIWRAASAQIARGRISGWERSAQLTVLIGVFAAIDRCVDAVFAVAPLFSP</sequence>
<keyword evidence="3" id="KW-1185">Reference proteome</keyword>
<feature type="transmembrane region" description="Helical" evidence="1">
    <location>
        <begin position="100"/>
        <end position="124"/>
    </location>
</feature>
<protein>
    <submittedName>
        <fullName evidence="2">Uncharacterized protein</fullName>
    </submittedName>
</protein>
<evidence type="ECO:0000256" key="1">
    <source>
        <dbReference type="SAM" id="Phobius"/>
    </source>
</evidence>
<proteinExistence type="predicted"/>
<keyword evidence="1" id="KW-1133">Transmembrane helix</keyword>
<evidence type="ECO:0000313" key="2">
    <source>
        <dbReference type="EMBL" id="MBR0668802.1"/>
    </source>
</evidence>
<keyword evidence="1" id="KW-0472">Membrane</keyword>
<feature type="transmembrane region" description="Helical" evidence="1">
    <location>
        <begin position="59"/>
        <end position="79"/>
    </location>
</feature>
<feature type="transmembrane region" description="Helical" evidence="1">
    <location>
        <begin position="16"/>
        <end position="39"/>
    </location>
</feature>
<dbReference type="Proteomes" id="UP001196870">
    <property type="component" value="Unassembled WGS sequence"/>
</dbReference>
<gene>
    <name evidence="2" type="ORF">GXW71_30920</name>
</gene>
<organism evidence="2 3">
    <name type="scientific">Plastoroseomonas hellenica</name>
    <dbReference type="NCBI Taxonomy" id="2687306"/>
    <lineage>
        <taxon>Bacteria</taxon>
        <taxon>Pseudomonadati</taxon>
        <taxon>Pseudomonadota</taxon>
        <taxon>Alphaproteobacteria</taxon>
        <taxon>Acetobacterales</taxon>
        <taxon>Acetobacteraceae</taxon>
        <taxon>Plastoroseomonas</taxon>
    </lineage>
</organism>
<comment type="caution">
    <text evidence="2">The sequence shown here is derived from an EMBL/GenBank/DDBJ whole genome shotgun (WGS) entry which is preliminary data.</text>
</comment>
<dbReference type="RefSeq" id="WP_211856862.1">
    <property type="nucleotide sequence ID" value="NZ_JAAGBB010000069.1"/>
</dbReference>
<dbReference type="EMBL" id="JAAGBB010000069">
    <property type="protein sequence ID" value="MBR0668802.1"/>
    <property type="molecule type" value="Genomic_DNA"/>
</dbReference>
<keyword evidence="1" id="KW-0812">Transmembrane</keyword>
<reference evidence="3" key="1">
    <citation type="journal article" date="2021" name="Syst. Appl. Microbiol.">
        <title>Roseomonas hellenica sp. nov., isolated from roots of wild-growing Alkanna tinctoria.</title>
        <authorList>
            <person name="Rat A."/>
            <person name="Naranjo H.D."/>
            <person name="Lebbe L."/>
            <person name="Cnockaert M."/>
            <person name="Krigas N."/>
            <person name="Grigoriadou K."/>
            <person name="Maloupa E."/>
            <person name="Willems A."/>
        </authorList>
    </citation>
    <scope>NUCLEOTIDE SEQUENCE [LARGE SCALE GENOMIC DNA]</scope>
    <source>
        <strain evidence="3">LMG 31523</strain>
    </source>
</reference>
<name>A0ABS5F8C6_9PROT</name>
<evidence type="ECO:0000313" key="3">
    <source>
        <dbReference type="Proteomes" id="UP001196870"/>
    </source>
</evidence>
<accession>A0ABS5F8C6</accession>